<feature type="region of interest" description="Disordered" evidence="7">
    <location>
        <begin position="19"/>
        <end position="38"/>
    </location>
</feature>
<feature type="domain" description="Septum formation inhibitor MinC N-terminal" evidence="9">
    <location>
        <begin position="43"/>
        <end position="108"/>
    </location>
</feature>
<dbReference type="GO" id="GO:1901891">
    <property type="term" value="P:regulation of cell septum assembly"/>
    <property type="evidence" value="ECO:0007669"/>
    <property type="project" value="InterPro"/>
</dbReference>
<comment type="function">
    <text evidence="5 6">Cell division inhibitor that blocks the formation of polar Z ring septums. Rapidly oscillates between the poles of the cell to destabilize FtsZ filaments that have formed before they mature into polar Z rings. Prevents FtsZ polymerization.</text>
</comment>
<dbReference type="PANTHER" id="PTHR34108:SF1">
    <property type="entry name" value="SEPTUM SITE-DETERMINING PROTEIN MINC"/>
    <property type="match status" value="1"/>
</dbReference>
<keyword evidence="3 6" id="KW-0717">Septation</keyword>
<dbReference type="GO" id="GO:0051302">
    <property type="term" value="P:regulation of cell division"/>
    <property type="evidence" value="ECO:0007669"/>
    <property type="project" value="InterPro"/>
</dbReference>
<name>A0A0U5EQG1_9PROT</name>
<dbReference type="GO" id="GO:0000917">
    <property type="term" value="P:division septum assembly"/>
    <property type="evidence" value="ECO:0007669"/>
    <property type="project" value="UniProtKB-KW"/>
</dbReference>
<dbReference type="AlphaFoldDB" id="A0A0U5EQG1"/>
<sequence>MCGIRSTDRPPRYTPCAIPFDLTQRDPQPLSGTPSSPPRIRLSGRSFLALTLTPEAPLADWLHALDLQLARSAGFFSGKPIILDLSLVDAQTPDLAYLQQALEERGVRLIGIEGADRSWPALAGWNWPESFIGGRSSGNIDIPEDDVPVPPAPSTLLLEEPIRSGQHIVWPNGDVIILGSVASGAEVSAGGSIHVYGALRGRAIAGIGGHADARIFTRHLEAELVAIDGFYATAEEMDAERSGKPTQVVLSGETLTFHPMA</sequence>
<evidence type="ECO:0000256" key="1">
    <source>
        <dbReference type="ARBA" id="ARBA00006291"/>
    </source>
</evidence>
<evidence type="ECO:0000313" key="10">
    <source>
        <dbReference type="EMBL" id="CEF39588.1"/>
    </source>
</evidence>
<evidence type="ECO:0000259" key="9">
    <source>
        <dbReference type="Pfam" id="PF05209"/>
    </source>
</evidence>
<evidence type="ECO:0000256" key="6">
    <source>
        <dbReference type="HAMAP-Rule" id="MF_00267"/>
    </source>
</evidence>
<evidence type="ECO:0000256" key="4">
    <source>
        <dbReference type="ARBA" id="ARBA00023306"/>
    </source>
</evidence>
<protein>
    <recommendedName>
        <fullName evidence="6">Probable septum site-determining protein MinC</fullName>
    </recommendedName>
</protein>
<dbReference type="SUPFAM" id="SSF63848">
    <property type="entry name" value="Cell-division inhibitor MinC, C-terminal domain"/>
    <property type="match status" value="1"/>
</dbReference>
<accession>A0A0U5EQG1</accession>
<feature type="domain" description="Septum formation inhibitor MinC C-terminal" evidence="8">
    <location>
        <begin position="158"/>
        <end position="257"/>
    </location>
</feature>
<proteinExistence type="inferred from homology"/>
<dbReference type="EMBL" id="LN606600">
    <property type="protein sequence ID" value="CEF39588.1"/>
    <property type="molecule type" value="Genomic_DNA"/>
</dbReference>
<dbReference type="Gene3D" id="2.160.20.70">
    <property type="match status" value="1"/>
</dbReference>
<keyword evidence="4 6" id="KW-0131">Cell cycle</keyword>
<dbReference type="InterPro" id="IPR007874">
    <property type="entry name" value="MinC_N"/>
</dbReference>
<organism evidence="10 11">
    <name type="scientific">Acetobacter senegalensis</name>
    <dbReference type="NCBI Taxonomy" id="446692"/>
    <lineage>
        <taxon>Bacteria</taxon>
        <taxon>Pseudomonadati</taxon>
        <taxon>Pseudomonadota</taxon>
        <taxon>Alphaproteobacteria</taxon>
        <taxon>Acetobacterales</taxon>
        <taxon>Acetobacteraceae</taxon>
        <taxon>Acetobacter</taxon>
    </lineage>
</organism>
<evidence type="ECO:0000259" key="8">
    <source>
        <dbReference type="Pfam" id="PF03775"/>
    </source>
</evidence>
<dbReference type="Pfam" id="PF03775">
    <property type="entry name" value="MinC_C"/>
    <property type="match status" value="1"/>
</dbReference>
<keyword evidence="11" id="KW-1185">Reference proteome</keyword>
<reference evidence="11" key="1">
    <citation type="submission" date="2014-09" db="EMBL/GenBank/DDBJ databases">
        <authorList>
            <person name="Illeghems K.G."/>
        </authorList>
    </citation>
    <scope>NUCLEOTIDE SEQUENCE [LARGE SCALE GENOMIC DNA]</scope>
    <source>
        <strain evidence="11">108B</strain>
    </source>
</reference>
<dbReference type="InterPro" id="IPR013033">
    <property type="entry name" value="MinC"/>
</dbReference>
<gene>
    <name evidence="6 10" type="primary">minC</name>
    <name evidence="10" type="ORF">ASN_143</name>
</gene>
<evidence type="ECO:0000256" key="7">
    <source>
        <dbReference type="SAM" id="MobiDB-lite"/>
    </source>
</evidence>
<dbReference type="GO" id="GO:0000902">
    <property type="term" value="P:cell morphogenesis"/>
    <property type="evidence" value="ECO:0007669"/>
    <property type="project" value="InterPro"/>
</dbReference>
<dbReference type="Gene3D" id="3.30.70.260">
    <property type="match status" value="1"/>
</dbReference>
<comment type="similarity">
    <text evidence="1 6">Belongs to the MinC family.</text>
</comment>
<dbReference type="PANTHER" id="PTHR34108">
    <property type="entry name" value="SEPTUM SITE-DETERMINING PROTEIN MINC"/>
    <property type="match status" value="1"/>
</dbReference>
<dbReference type="InterPro" id="IPR005526">
    <property type="entry name" value="Septum_form_inhib_MinC_C"/>
</dbReference>
<dbReference type="PATRIC" id="fig|446692.3.peg.79"/>
<evidence type="ECO:0000313" key="11">
    <source>
        <dbReference type="Proteomes" id="UP000056109"/>
    </source>
</evidence>
<comment type="subunit">
    <text evidence="6">Interacts with MinD and FtsZ.</text>
</comment>
<evidence type="ECO:0000256" key="5">
    <source>
        <dbReference type="ARBA" id="ARBA00025606"/>
    </source>
</evidence>
<dbReference type="KEGG" id="asz:ASN_143"/>
<evidence type="ECO:0000256" key="2">
    <source>
        <dbReference type="ARBA" id="ARBA00022618"/>
    </source>
</evidence>
<dbReference type="HAMAP" id="MF_00267">
    <property type="entry name" value="MinC"/>
    <property type="match status" value="1"/>
</dbReference>
<keyword evidence="2 6" id="KW-0132">Cell division</keyword>
<dbReference type="Proteomes" id="UP000056109">
    <property type="component" value="Chromosome I"/>
</dbReference>
<dbReference type="InterPro" id="IPR036145">
    <property type="entry name" value="MinC_C_sf"/>
</dbReference>
<dbReference type="Pfam" id="PF05209">
    <property type="entry name" value="MinC_N"/>
    <property type="match status" value="1"/>
</dbReference>
<evidence type="ECO:0000256" key="3">
    <source>
        <dbReference type="ARBA" id="ARBA00023210"/>
    </source>
</evidence>
<dbReference type="NCBIfam" id="TIGR01222">
    <property type="entry name" value="minC"/>
    <property type="match status" value="1"/>
</dbReference>
<dbReference type="InterPro" id="IPR016098">
    <property type="entry name" value="CAP/MinC_C"/>
</dbReference>